<dbReference type="Proteomes" id="UP000198736">
    <property type="component" value="Unassembled WGS sequence"/>
</dbReference>
<dbReference type="AlphaFoldDB" id="A0A0S4L5Z5"/>
<accession>A0A0S4L5Z5</accession>
<sequence length="118" mass="12635">MRRIMCLNTISGRFRDHLTAFALLALSVTIPVGCNNREAILVIEKPTEVHSMDQVPPSPDNAVAGVQPGHVIVTLTAGDTARTVGVYQGKDFDAFQVKLSDGTEGLILAGDTFNVVSR</sequence>
<evidence type="ECO:0000313" key="1">
    <source>
        <dbReference type="EMBL" id="CUS32061.1"/>
    </source>
</evidence>
<evidence type="ECO:0000313" key="2">
    <source>
        <dbReference type="Proteomes" id="UP000198736"/>
    </source>
</evidence>
<name>A0A0S4L5Z5_9BACT</name>
<keyword evidence="2" id="KW-1185">Reference proteome</keyword>
<protein>
    <submittedName>
        <fullName evidence="1">Uncharacterized protein</fullName>
    </submittedName>
</protein>
<reference evidence="2" key="1">
    <citation type="submission" date="2015-10" db="EMBL/GenBank/DDBJ databases">
        <authorList>
            <person name="Luecker S."/>
            <person name="Luecker S."/>
        </authorList>
    </citation>
    <scope>NUCLEOTIDE SEQUENCE [LARGE SCALE GENOMIC DNA]</scope>
</reference>
<dbReference type="STRING" id="1742973.COMA2_10438"/>
<proteinExistence type="predicted"/>
<gene>
    <name evidence="1" type="ORF">COMA2_10438</name>
</gene>
<dbReference type="EMBL" id="CZPZ01000001">
    <property type="protein sequence ID" value="CUS32061.1"/>
    <property type="molecule type" value="Genomic_DNA"/>
</dbReference>
<organism evidence="1 2">
    <name type="scientific">Candidatus Nitrospira nitrificans</name>
    <dbReference type="NCBI Taxonomy" id="1742973"/>
    <lineage>
        <taxon>Bacteria</taxon>
        <taxon>Pseudomonadati</taxon>
        <taxon>Nitrospirota</taxon>
        <taxon>Nitrospiria</taxon>
        <taxon>Nitrospirales</taxon>
        <taxon>Nitrospiraceae</taxon>
        <taxon>Nitrospira</taxon>
    </lineage>
</organism>